<dbReference type="InterPro" id="IPR021447">
    <property type="entry name" value="DUF3097_C"/>
</dbReference>
<organism evidence="3 4">
    <name type="scientific">Planomonospora alba</name>
    <dbReference type="NCBI Taxonomy" id="161354"/>
    <lineage>
        <taxon>Bacteria</taxon>
        <taxon>Bacillati</taxon>
        <taxon>Actinomycetota</taxon>
        <taxon>Actinomycetes</taxon>
        <taxon>Streptosporangiales</taxon>
        <taxon>Streptosporangiaceae</taxon>
        <taxon>Planomonospora</taxon>
    </lineage>
</organism>
<comment type="caution">
    <text evidence="3">The sequence shown here is derived from an EMBL/GenBank/DDBJ whole genome shotgun (WGS) entry which is preliminary data.</text>
</comment>
<reference evidence="4" key="1">
    <citation type="journal article" date="2019" name="Int. J. Syst. Evol. Microbiol.">
        <title>The Global Catalogue of Microorganisms (GCM) 10K type strain sequencing project: providing services to taxonomists for standard genome sequencing and annotation.</title>
        <authorList>
            <consortium name="The Broad Institute Genomics Platform"/>
            <consortium name="The Broad Institute Genome Sequencing Center for Infectious Disease"/>
            <person name="Wu L."/>
            <person name="Ma J."/>
        </authorList>
    </citation>
    <scope>NUCLEOTIDE SEQUENCE [LARGE SCALE GENOMIC DNA]</scope>
    <source>
        <strain evidence="4">JCM 9373</strain>
    </source>
</reference>
<evidence type="ECO:0000259" key="1">
    <source>
        <dbReference type="Pfam" id="PF11296"/>
    </source>
</evidence>
<dbReference type="EMBL" id="BAAAUT010000015">
    <property type="protein sequence ID" value="GAA3132151.1"/>
    <property type="molecule type" value="Genomic_DNA"/>
</dbReference>
<gene>
    <name evidence="3" type="ORF">GCM10010466_23500</name>
</gene>
<dbReference type="RefSeq" id="WP_344858693.1">
    <property type="nucleotide sequence ID" value="NZ_BAAAUT010000015.1"/>
</dbReference>
<dbReference type="InterPro" id="IPR053883">
    <property type="entry name" value="DUF3097_N"/>
</dbReference>
<feature type="domain" description="DUF3097" evidence="1">
    <location>
        <begin position="108"/>
        <end position="265"/>
    </location>
</feature>
<evidence type="ECO:0000313" key="4">
    <source>
        <dbReference type="Proteomes" id="UP001500320"/>
    </source>
</evidence>
<protein>
    <submittedName>
        <fullName evidence="3">DUF3097 domain-containing protein</fullName>
    </submittedName>
</protein>
<dbReference type="Pfam" id="PF11296">
    <property type="entry name" value="DUF3097_C"/>
    <property type="match status" value="1"/>
</dbReference>
<evidence type="ECO:0000259" key="2">
    <source>
        <dbReference type="Pfam" id="PF22845"/>
    </source>
</evidence>
<evidence type="ECO:0000313" key="3">
    <source>
        <dbReference type="EMBL" id="GAA3132151.1"/>
    </source>
</evidence>
<keyword evidence="4" id="KW-1185">Reference proteome</keyword>
<dbReference type="Pfam" id="PF22845">
    <property type="entry name" value="DUF3097_N"/>
    <property type="match status" value="1"/>
</dbReference>
<sequence>MYERDVLAGDWRRPGRGTIPEVPAEPGLVVEDADGRFCGAVVACDKEAVTLEDRFGRRRVFPLEPAAFLLEGRVVTLVRPAAAPRGPRRSASGSIAVEGLRARVARESRIYVEGVHDAALVEKVWGHDLRIEGVVVEYLEGVDDLPAIVAEFAPGPGRRLGVLVDHLVEGSKESRIAARISSPHVLVVGHPFVDVWQAVKPSVLGIPAWPSVPRGVPWKEGVVAALGWDLAPGDAWRRILAAVTTYADLEPELLGRVEELIDFVTAAEETG</sequence>
<accession>A0ABP6N060</accession>
<name>A0ABP6N060_9ACTN</name>
<proteinExistence type="predicted"/>
<dbReference type="Proteomes" id="UP001500320">
    <property type="component" value="Unassembled WGS sequence"/>
</dbReference>
<feature type="domain" description="DUF3097" evidence="2">
    <location>
        <begin position="21"/>
        <end position="80"/>
    </location>
</feature>